<evidence type="ECO:0000256" key="1">
    <source>
        <dbReference type="SAM" id="SignalP"/>
    </source>
</evidence>
<dbReference type="AlphaFoldDB" id="A0A6I8LZ52"/>
<evidence type="ECO:0000313" key="2">
    <source>
        <dbReference type="EMBL" id="VVJ21850.1"/>
    </source>
</evidence>
<dbReference type="Proteomes" id="UP000399805">
    <property type="component" value="Unassembled WGS sequence"/>
</dbReference>
<accession>A0A6I8LZ52</accession>
<dbReference type="EMBL" id="CABVGP010000002">
    <property type="protein sequence ID" value="VVJ21850.1"/>
    <property type="molecule type" value="Genomic_DNA"/>
</dbReference>
<keyword evidence="1" id="KW-0732">Signal</keyword>
<reference evidence="2 3" key="1">
    <citation type="submission" date="2019-09" db="EMBL/GenBank/DDBJ databases">
        <authorList>
            <person name="Leyn A S."/>
        </authorList>
    </citation>
    <scope>NUCLEOTIDE SEQUENCE [LARGE SCALE GENOMIC DNA]</scope>
    <source>
        <strain evidence="2">AA231_1</strain>
    </source>
</reference>
<sequence length="188" mass="18988">MRLRVVGVSIAAAAIMTGAVAAPAQAAQPAGTTAAFHAASHHHGFHFGKGRTDLTLDPAAAGALTSLGVRVSPVLAKVSHPGGKTVFGFTIVGNPKDGTIEHVGGLLLRAGGTCLYLTSYTIDLNRGVLSGRVDFGTRADLFTVGAATPDGVTLALTAPAAALLNKTFKVSAFTAGLVIGYGNPMIRK</sequence>
<feature type="chain" id="PRO_5039627759" description="Htaa domain-containing protein" evidence="1">
    <location>
        <begin position="27"/>
        <end position="188"/>
    </location>
</feature>
<gene>
    <name evidence="2" type="ORF">AA23TX_06864</name>
</gene>
<organism evidence="2 3">
    <name type="scientific">Amycolatopsis camponoti</name>
    <dbReference type="NCBI Taxonomy" id="2606593"/>
    <lineage>
        <taxon>Bacteria</taxon>
        <taxon>Bacillati</taxon>
        <taxon>Actinomycetota</taxon>
        <taxon>Actinomycetes</taxon>
        <taxon>Pseudonocardiales</taxon>
        <taxon>Pseudonocardiaceae</taxon>
        <taxon>Amycolatopsis</taxon>
    </lineage>
</organism>
<feature type="signal peptide" evidence="1">
    <location>
        <begin position="1"/>
        <end position="26"/>
    </location>
</feature>
<keyword evidence="3" id="KW-1185">Reference proteome</keyword>
<evidence type="ECO:0000313" key="3">
    <source>
        <dbReference type="Proteomes" id="UP000399805"/>
    </source>
</evidence>
<evidence type="ECO:0008006" key="4">
    <source>
        <dbReference type="Google" id="ProtNLM"/>
    </source>
</evidence>
<proteinExistence type="predicted"/>
<name>A0A6I8LZ52_9PSEU</name>
<protein>
    <recommendedName>
        <fullName evidence="4">Htaa domain-containing protein</fullName>
    </recommendedName>
</protein>